<sequence>MNKVLGLSRYLILIAVAGAFVAATLLLVYGFAQAVHLVQATLAEDYVSRKTAKAIALESIEIIDMFLMGTVFYIVALGLYELFIDSRVKLPAWLAIKTLDDLKTKLISVVIVVLAVLFLGNVVSWDGQSDVMGLGVGIGAVIAALAWFMGAKPGKPAPKDKQD</sequence>
<name>A0A2R8ATW8_9RHOB</name>
<feature type="transmembrane region" description="Helical" evidence="1">
    <location>
        <begin position="131"/>
        <end position="151"/>
    </location>
</feature>
<dbReference type="AlphaFoldDB" id="A0A2R8ATW8"/>
<feature type="transmembrane region" description="Helical" evidence="1">
    <location>
        <begin position="65"/>
        <end position="84"/>
    </location>
</feature>
<dbReference type="InterPro" id="IPR005134">
    <property type="entry name" value="UPF0114"/>
</dbReference>
<organism evidence="2 3">
    <name type="scientific">Pseudoprimorskyibacter insulae</name>
    <dbReference type="NCBI Taxonomy" id="1695997"/>
    <lineage>
        <taxon>Bacteria</taxon>
        <taxon>Pseudomonadati</taxon>
        <taxon>Pseudomonadota</taxon>
        <taxon>Alphaproteobacteria</taxon>
        <taxon>Rhodobacterales</taxon>
        <taxon>Paracoccaceae</taxon>
        <taxon>Pseudoprimorskyibacter</taxon>
    </lineage>
</organism>
<evidence type="ECO:0008006" key="4">
    <source>
        <dbReference type="Google" id="ProtNLM"/>
    </source>
</evidence>
<keyword evidence="1" id="KW-0472">Membrane</keyword>
<keyword evidence="1" id="KW-1133">Transmembrane helix</keyword>
<keyword evidence="3" id="KW-1185">Reference proteome</keyword>
<keyword evidence="1" id="KW-0812">Transmembrane</keyword>
<proteinExistence type="predicted"/>
<accession>A0A2R8ATW8</accession>
<protein>
    <recommendedName>
        <fullName evidence="4">YqhA family protein</fullName>
    </recommendedName>
</protein>
<dbReference type="PANTHER" id="PTHR31721">
    <property type="entry name" value="OS06G0710300 PROTEIN"/>
    <property type="match status" value="1"/>
</dbReference>
<dbReference type="EMBL" id="OMOJ01000002">
    <property type="protein sequence ID" value="SPF79420.1"/>
    <property type="molecule type" value="Genomic_DNA"/>
</dbReference>
<reference evidence="3" key="1">
    <citation type="submission" date="2018-03" db="EMBL/GenBank/DDBJ databases">
        <authorList>
            <person name="Rodrigo-Torres L."/>
            <person name="Arahal R. D."/>
            <person name="Lucena T."/>
        </authorList>
    </citation>
    <scope>NUCLEOTIDE SEQUENCE [LARGE SCALE GENOMIC DNA]</scope>
    <source>
        <strain evidence="3">CECT 8871</strain>
    </source>
</reference>
<dbReference type="RefSeq" id="WP_181389389.1">
    <property type="nucleotide sequence ID" value="NZ_OMOJ01000002.1"/>
</dbReference>
<evidence type="ECO:0000313" key="3">
    <source>
        <dbReference type="Proteomes" id="UP000244904"/>
    </source>
</evidence>
<evidence type="ECO:0000256" key="1">
    <source>
        <dbReference type="SAM" id="Phobius"/>
    </source>
</evidence>
<gene>
    <name evidence="2" type="ORF">PRI8871_01216</name>
</gene>
<dbReference type="Proteomes" id="UP000244904">
    <property type="component" value="Unassembled WGS sequence"/>
</dbReference>
<feature type="transmembrane region" description="Helical" evidence="1">
    <location>
        <begin position="12"/>
        <end position="32"/>
    </location>
</feature>
<dbReference type="PIRSF" id="PIRSF026509">
    <property type="entry name" value="UCP026509"/>
    <property type="match status" value="1"/>
</dbReference>
<dbReference type="Pfam" id="PF03350">
    <property type="entry name" value="UPF0114"/>
    <property type="match status" value="1"/>
</dbReference>
<feature type="transmembrane region" description="Helical" evidence="1">
    <location>
        <begin position="105"/>
        <end position="125"/>
    </location>
</feature>
<dbReference type="PANTHER" id="PTHR31721:SF4">
    <property type="entry name" value="OS06G0710300 PROTEIN"/>
    <property type="match status" value="1"/>
</dbReference>
<evidence type="ECO:0000313" key="2">
    <source>
        <dbReference type="EMBL" id="SPF79420.1"/>
    </source>
</evidence>